<dbReference type="OMA" id="FRKEVCH"/>
<dbReference type="Gene3D" id="2.170.270.10">
    <property type="entry name" value="SET domain"/>
    <property type="match status" value="1"/>
</dbReference>
<feature type="domain" description="SET" evidence="2">
    <location>
        <begin position="29"/>
        <end position="339"/>
    </location>
</feature>
<dbReference type="PROSITE" id="PS50280">
    <property type="entry name" value="SET"/>
    <property type="match status" value="1"/>
</dbReference>
<dbReference type="Pfam" id="PF00856">
    <property type="entry name" value="SET"/>
    <property type="match status" value="1"/>
</dbReference>
<dbReference type="InterPro" id="IPR046341">
    <property type="entry name" value="SET_dom_sf"/>
</dbReference>
<evidence type="ECO:0000313" key="3">
    <source>
        <dbReference type="EMBL" id="OSS53313.1"/>
    </source>
</evidence>
<reference evidence="3 4" key="1">
    <citation type="journal article" date="2017" name="Genome Announc.">
        <title>Genome sequence of the saprophytic ascomycete Epicoccum nigrum ICMP 19927 strain isolated from New Zealand.</title>
        <authorList>
            <person name="Fokin M."/>
            <person name="Fleetwood D."/>
            <person name="Weir B.S."/>
            <person name="Villas-Boas S.G."/>
        </authorList>
    </citation>
    <scope>NUCLEOTIDE SEQUENCE [LARGE SCALE GENOMIC DNA]</scope>
    <source>
        <strain evidence="3 4">ICMP 19927</strain>
    </source>
</reference>
<protein>
    <recommendedName>
        <fullName evidence="2">SET domain-containing protein</fullName>
    </recommendedName>
</protein>
<dbReference type="FunCoup" id="A0A1Y2MB32">
    <property type="interactions" value="67"/>
</dbReference>
<dbReference type="PANTHER" id="PTHR12197:SF294">
    <property type="entry name" value="POTENTIAL PROTEIN LYSINE METHYLTRANSFERASE SET6"/>
    <property type="match status" value="1"/>
</dbReference>
<dbReference type="AlphaFoldDB" id="A0A1Y2MB32"/>
<dbReference type="GO" id="GO:0005634">
    <property type="term" value="C:nucleus"/>
    <property type="evidence" value="ECO:0007669"/>
    <property type="project" value="TreeGrafter"/>
</dbReference>
<dbReference type="SUPFAM" id="SSF82199">
    <property type="entry name" value="SET domain"/>
    <property type="match status" value="1"/>
</dbReference>
<dbReference type="InterPro" id="IPR050869">
    <property type="entry name" value="H3K4_H4K5_MeTrfase"/>
</dbReference>
<proteinExistence type="predicted"/>
<evidence type="ECO:0000313" key="4">
    <source>
        <dbReference type="Proteomes" id="UP000193240"/>
    </source>
</evidence>
<dbReference type="CDD" id="cd20071">
    <property type="entry name" value="SET_SMYD"/>
    <property type="match status" value="1"/>
</dbReference>
<dbReference type="InterPro" id="IPR001214">
    <property type="entry name" value="SET_dom"/>
</dbReference>
<evidence type="ECO:0000256" key="1">
    <source>
        <dbReference type="SAM" id="MobiDB-lite"/>
    </source>
</evidence>
<feature type="compositionally biased region" description="Low complexity" evidence="1">
    <location>
        <begin position="1"/>
        <end position="12"/>
    </location>
</feature>
<gene>
    <name evidence="3" type="ORF">B5807_02385</name>
</gene>
<dbReference type="PANTHER" id="PTHR12197">
    <property type="entry name" value="HISTONE-LYSINE N-METHYLTRANSFERASE SMYD"/>
    <property type="match status" value="1"/>
</dbReference>
<keyword evidence="4" id="KW-1185">Reference proteome</keyword>
<dbReference type="InParanoid" id="A0A1Y2MB32"/>
<evidence type="ECO:0000259" key="2">
    <source>
        <dbReference type="PROSITE" id="PS50280"/>
    </source>
</evidence>
<sequence>MSDTTMTSSSSSTPPPAAGEPRAGAPSTPLFAIRPTPFAGRAVFAVQHITASTPLWRATDLSLAVLLREYRREVCAQCFFYDRGRDLPIRSPGTGFAFCTPQCSDEWERGNGEVGTQAWRAVEALVKKRSKEDGEMVELGLPRPGEEEIQEAWESAEARAVLIRAAREAEKPRGEGEEAVRVTKVHRRAVASALQAKISPDVMAFIVSGVVWRHNAASEQWDALLALADDATPYHSADDLAAFTRSYLHLLATLPLPLLPLLNPGTVFTLSSRDSHNSFGIRSLDDEGSEFFGYGCWPSASYFNHSCGPNVEKAREGREWVFRAGRDIAAGEELNITYLSGEERRDSREKRMQTLKRNWGFDCGCHRCREEGGKEEEGTTTTLKT</sequence>
<dbReference type="Proteomes" id="UP000193240">
    <property type="component" value="Unassembled WGS sequence"/>
</dbReference>
<dbReference type="STRING" id="105696.A0A1Y2MB32"/>
<dbReference type="EMBL" id="KZ107839">
    <property type="protein sequence ID" value="OSS53313.1"/>
    <property type="molecule type" value="Genomic_DNA"/>
</dbReference>
<organism evidence="3 4">
    <name type="scientific">Epicoccum nigrum</name>
    <name type="common">Soil fungus</name>
    <name type="synonym">Epicoccum purpurascens</name>
    <dbReference type="NCBI Taxonomy" id="105696"/>
    <lineage>
        <taxon>Eukaryota</taxon>
        <taxon>Fungi</taxon>
        <taxon>Dikarya</taxon>
        <taxon>Ascomycota</taxon>
        <taxon>Pezizomycotina</taxon>
        <taxon>Dothideomycetes</taxon>
        <taxon>Pleosporomycetidae</taxon>
        <taxon>Pleosporales</taxon>
        <taxon>Pleosporineae</taxon>
        <taxon>Didymellaceae</taxon>
        <taxon>Epicoccum</taxon>
    </lineage>
</organism>
<feature type="region of interest" description="Disordered" evidence="1">
    <location>
        <begin position="1"/>
        <end position="30"/>
    </location>
</feature>
<name>A0A1Y2MB32_EPING</name>
<accession>A0A1Y2MB32</accession>